<dbReference type="EMBL" id="JAMKPW020000001">
    <property type="protein sequence ID" value="KAK8221906.1"/>
    <property type="molecule type" value="Genomic_DNA"/>
</dbReference>
<accession>A0ACC3SNL0</accession>
<keyword evidence="2" id="KW-1185">Reference proteome</keyword>
<protein>
    <submittedName>
        <fullName evidence="1">Uncharacterized protein</fullName>
    </submittedName>
</protein>
<evidence type="ECO:0000313" key="1">
    <source>
        <dbReference type="EMBL" id="KAK8221906.1"/>
    </source>
</evidence>
<organism evidence="1 2">
    <name type="scientific">Zalaria obscura</name>
    <dbReference type="NCBI Taxonomy" id="2024903"/>
    <lineage>
        <taxon>Eukaryota</taxon>
        <taxon>Fungi</taxon>
        <taxon>Dikarya</taxon>
        <taxon>Ascomycota</taxon>
        <taxon>Pezizomycotina</taxon>
        <taxon>Dothideomycetes</taxon>
        <taxon>Dothideomycetidae</taxon>
        <taxon>Dothideales</taxon>
        <taxon>Zalariaceae</taxon>
        <taxon>Zalaria</taxon>
    </lineage>
</organism>
<gene>
    <name evidence="1" type="ORF">M8818_000071</name>
</gene>
<comment type="caution">
    <text evidence="1">The sequence shown here is derived from an EMBL/GenBank/DDBJ whole genome shotgun (WGS) entry which is preliminary data.</text>
</comment>
<sequence>MDEGLDRVKYACILVRSKVSIAEYSSVRTIRPATILRSPPCQLFFKMYLAGWPELNIVPGQSIHVGLA</sequence>
<dbReference type="Proteomes" id="UP001320706">
    <property type="component" value="Unassembled WGS sequence"/>
</dbReference>
<proteinExistence type="predicted"/>
<name>A0ACC3SNL0_9PEZI</name>
<evidence type="ECO:0000313" key="2">
    <source>
        <dbReference type="Proteomes" id="UP001320706"/>
    </source>
</evidence>
<reference evidence="1" key="1">
    <citation type="submission" date="2024-02" db="EMBL/GenBank/DDBJ databases">
        <title>Metagenome Assembled Genome of Zalaria obscura JY119.</title>
        <authorList>
            <person name="Vighnesh L."/>
            <person name="Jagadeeshwari U."/>
            <person name="Venkata Ramana C."/>
            <person name="Sasikala C."/>
        </authorList>
    </citation>
    <scope>NUCLEOTIDE SEQUENCE</scope>
    <source>
        <strain evidence="1">JY119</strain>
    </source>
</reference>